<dbReference type="OrthoDB" id="3777639at2759"/>
<dbReference type="AlphaFoldDB" id="A0A7C8I718"/>
<sequence length="263" mass="27960">MKSGNVVLSVAHGGCYFAHVGSRGISARACCWGDCLAVGAIPGKRKRSLPSSRVIRSSHTTKTRRVFREEVKGWNEVETRDWQNGNPYASSPEDPKPLIMCSKAKPIGYSYTKAGAQQVSGKSLNCNGGVGCDISHSFTVSVSTSVSNEKTTTLTQSNGVSVSVNAGVMMAVTATTTVGYNHDWAKAVSDSLGMSTTDTVTTTHSLSIGLVGGMTFNAWWTPTLRCQSFKTMCNEVEQMIEKCEPVFDSSGEPAGDHGVMVVG</sequence>
<evidence type="ECO:0000313" key="2">
    <source>
        <dbReference type="Proteomes" id="UP000481861"/>
    </source>
</evidence>
<comment type="caution">
    <text evidence="1">The sequence shown here is derived from an EMBL/GenBank/DDBJ whole genome shotgun (WGS) entry which is preliminary data.</text>
</comment>
<reference evidence="1 2" key="1">
    <citation type="submission" date="2020-01" db="EMBL/GenBank/DDBJ databases">
        <authorList>
            <consortium name="DOE Joint Genome Institute"/>
            <person name="Haridas S."/>
            <person name="Albert R."/>
            <person name="Binder M."/>
            <person name="Bloem J."/>
            <person name="Labutti K."/>
            <person name="Salamov A."/>
            <person name="Andreopoulos B."/>
            <person name="Baker S.E."/>
            <person name="Barry K."/>
            <person name="Bills G."/>
            <person name="Bluhm B.H."/>
            <person name="Cannon C."/>
            <person name="Castanera R."/>
            <person name="Culley D.E."/>
            <person name="Daum C."/>
            <person name="Ezra D."/>
            <person name="Gonzalez J.B."/>
            <person name="Henrissat B."/>
            <person name="Kuo A."/>
            <person name="Liang C."/>
            <person name="Lipzen A."/>
            <person name="Lutzoni F."/>
            <person name="Magnuson J."/>
            <person name="Mondo S."/>
            <person name="Nolan M."/>
            <person name="Ohm R."/>
            <person name="Pangilinan J."/>
            <person name="Park H.-J.H."/>
            <person name="Ramirez L."/>
            <person name="Alfaro M."/>
            <person name="Sun H."/>
            <person name="Tritt A."/>
            <person name="Yoshinaga Y."/>
            <person name="Zwiers L.-H.L."/>
            <person name="Turgeon B.G."/>
            <person name="Goodwin S.B."/>
            <person name="Spatafora J.W."/>
            <person name="Crous P.W."/>
            <person name="Grigoriev I.V."/>
        </authorList>
    </citation>
    <scope>NUCLEOTIDE SEQUENCE [LARGE SCALE GENOMIC DNA]</scope>
    <source>
        <strain evidence="1 2">CBS 611.86</strain>
    </source>
</reference>
<organism evidence="1 2">
    <name type="scientific">Massariosphaeria phaeospora</name>
    <dbReference type="NCBI Taxonomy" id="100035"/>
    <lineage>
        <taxon>Eukaryota</taxon>
        <taxon>Fungi</taxon>
        <taxon>Dikarya</taxon>
        <taxon>Ascomycota</taxon>
        <taxon>Pezizomycotina</taxon>
        <taxon>Dothideomycetes</taxon>
        <taxon>Pleosporomycetidae</taxon>
        <taxon>Pleosporales</taxon>
        <taxon>Pleosporales incertae sedis</taxon>
        <taxon>Massariosphaeria</taxon>
    </lineage>
</organism>
<dbReference type="Proteomes" id="UP000481861">
    <property type="component" value="Unassembled WGS sequence"/>
</dbReference>
<name>A0A7C8I718_9PLEO</name>
<dbReference type="EMBL" id="JAADJZ010000012">
    <property type="protein sequence ID" value="KAF2870926.1"/>
    <property type="molecule type" value="Genomic_DNA"/>
</dbReference>
<keyword evidence="2" id="KW-1185">Reference proteome</keyword>
<gene>
    <name evidence="1" type="ORF">BDV95DRAFT_49903</name>
</gene>
<protein>
    <submittedName>
        <fullName evidence="1">Uncharacterized protein</fullName>
    </submittedName>
</protein>
<accession>A0A7C8I718</accession>
<evidence type="ECO:0000313" key="1">
    <source>
        <dbReference type="EMBL" id="KAF2870926.1"/>
    </source>
</evidence>
<proteinExistence type="predicted"/>